<proteinExistence type="predicted"/>
<dbReference type="RefSeq" id="WP_346071255.1">
    <property type="nucleotide sequence ID" value="NZ_BAAANQ010000008.1"/>
</dbReference>
<evidence type="ECO:0000313" key="3">
    <source>
        <dbReference type="EMBL" id="GAA2058880.1"/>
    </source>
</evidence>
<evidence type="ECO:0000259" key="2">
    <source>
        <dbReference type="Pfam" id="PF21806"/>
    </source>
</evidence>
<dbReference type="Proteomes" id="UP001403094">
    <property type="component" value="Unassembled WGS sequence"/>
</dbReference>
<sequence length="225" mass="26035">MRDLDLPTLEPAQGSWLDNPAYRRDFRERTAGIRDGGSWKLERVQHFEEPANRSPSREALRKGDWQASLRLLEERRESLLSAWREDQRRNYVFHRVRVVEWPLTPYVQWELHSLRQQSAYGVPVRVISDEADAVRSRETRGRLPEIVTHDGSALHHVRYSEAGDPQGAYLFTDPAVVRPWEDYIKGLFEAGEDVRTYVERVVAPLPPPRLTTAGTPAADAEQRTR</sequence>
<dbReference type="Pfam" id="PF21806">
    <property type="entry name" value="DUF6879"/>
    <property type="match status" value="1"/>
</dbReference>
<feature type="region of interest" description="Disordered" evidence="1">
    <location>
        <begin position="205"/>
        <end position="225"/>
    </location>
</feature>
<evidence type="ECO:0000313" key="4">
    <source>
        <dbReference type="Proteomes" id="UP001403094"/>
    </source>
</evidence>
<protein>
    <recommendedName>
        <fullName evidence="2">DUF6879 domain-containing protein</fullName>
    </recommendedName>
</protein>
<comment type="caution">
    <text evidence="3">The sequence shown here is derived from an EMBL/GenBank/DDBJ whole genome shotgun (WGS) entry which is preliminary data.</text>
</comment>
<feature type="domain" description="DUF6879" evidence="2">
    <location>
        <begin position="36"/>
        <end position="198"/>
    </location>
</feature>
<dbReference type="EMBL" id="BAAANQ010000008">
    <property type="protein sequence ID" value="GAA2058880.1"/>
    <property type="molecule type" value="Genomic_DNA"/>
</dbReference>
<accession>A0ABP5GW00</accession>
<organism evidence="3 4">
    <name type="scientific">Streptomyces cheonanensis</name>
    <dbReference type="NCBI Taxonomy" id="312720"/>
    <lineage>
        <taxon>Bacteria</taxon>
        <taxon>Bacillati</taxon>
        <taxon>Actinomycetota</taxon>
        <taxon>Actinomycetes</taxon>
        <taxon>Kitasatosporales</taxon>
        <taxon>Streptomycetaceae</taxon>
        <taxon>Streptomyces</taxon>
    </lineage>
</organism>
<evidence type="ECO:0000256" key="1">
    <source>
        <dbReference type="SAM" id="MobiDB-lite"/>
    </source>
</evidence>
<name>A0ABP5GW00_9ACTN</name>
<keyword evidence="4" id="KW-1185">Reference proteome</keyword>
<gene>
    <name evidence="3" type="ORF">GCM10009757_39420</name>
</gene>
<reference evidence="4" key="1">
    <citation type="journal article" date="2019" name="Int. J. Syst. Evol. Microbiol.">
        <title>The Global Catalogue of Microorganisms (GCM) 10K type strain sequencing project: providing services to taxonomists for standard genome sequencing and annotation.</title>
        <authorList>
            <consortium name="The Broad Institute Genomics Platform"/>
            <consortium name="The Broad Institute Genome Sequencing Center for Infectious Disease"/>
            <person name="Wu L."/>
            <person name="Ma J."/>
        </authorList>
    </citation>
    <scope>NUCLEOTIDE SEQUENCE [LARGE SCALE GENOMIC DNA]</scope>
    <source>
        <strain evidence="4">JCM 14549</strain>
    </source>
</reference>
<dbReference type="InterPro" id="IPR049244">
    <property type="entry name" value="DUF6879"/>
</dbReference>